<dbReference type="Gene3D" id="3.40.50.2300">
    <property type="match status" value="1"/>
</dbReference>
<feature type="region of interest" description="Disordered" evidence="5">
    <location>
        <begin position="131"/>
        <end position="150"/>
    </location>
</feature>
<dbReference type="GO" id="GO:0003677">
    <property type="term" value="F:DNA binding"/>
    <property type="evidence" value="ECO:0007669"/>
    <property type="project" value="UniProtKB-KW"/>
</dbReference>
<dbReference type="InterPro" id="IPR011006">
    <property type="entry name" value="CheY-like_superfamily"/>
</dbReference>
<evidence type="ECO:0000256" key="1">
    <source>
        <dbReference type="ARBA" id="ARBA00023015"/>
    </source>
</evidence>
<dbReference type="STRING" id="360412.LARV_02569"/>
<dbReference type="SUPFAM" id="SSF52172">
    <property type="entry name" value="CheY-like"/>
    <property type="match status" value="1"/>
</dbReference>
<proteinExistence type="predicted"/>
<dbReference type="OrthoDB" id="164207at2"/>
<dbReference type="InterPro" id="IPR058245">
    <property type="entry name" value="NreC/VraR/RcsB-like_REC"/>
</dbReference>
<dbReference type="CDD" id="cd17535">
    <property type="entry name" value="REC_NarL-like"/>
    <property type="match status" value="1"/>
</dbReference>
<accession>A0A0S7BGU8</accession>
<keyword evidence="1" id="KW-0805">Transcription regulation</keyword>
<dbReference type="InterPro" id="IPR001789">
    <property type="entry name" value="Sig_transdc_resp-reg_receiver"/>
</dbReference>
<dbReference type="InterPro" id="IPR039420">
    <property type="entry name" value="WalR-like"/>
</dbReference>
<keyword evidence="3" id="KW-0804">Transcription</keyword>
<evidence type="ECO:0000259" key="6">
    <source>
        <dbReference type="PROSITE" id="PS50110"/>
    </source>
</evidence>
<evidence type="ECO:0000256" key="3">
    <source>
        <dbReference type="ARBA" id="ARBA00023163"/>
    </source>
</evidence>
<protein>
    <submittedName>
        <fullName evidence="7">Response regulator containing a CheY-like receiver domain and an HTH DNA-binding domain</fullName>
    </submittedName>
</protein>
<dbReference type="Proteomes" id="UP000055060">
    <property type="component" value="Unassembled WGS sequence"/>
</dbReference>
<dbReference type="PROSITE" id="PS50110">
    <property type="entry name" value="RESPONSE_REGULATORY"/>
    <property type="match status" value="1"/>
</dbReference>
<evidence type="ECO:0000256" key="2">
    <source>
        <dbReference type="ARBA" id="ARBA00023125"/>
    </source>
</evidence>
<dbReference type="PANTHER" id="PTHR43214:SF41">
    <property type="entry name" value="NITRATE_NITRITE RESPONSE REGULATOR PROTEIN NARP"/>
    <property type="match status" value="1"/>
</dbReference>
<evidence type="ECO:0000256" key="5">
    <source>
        <dbReference type="SAM" id="MobiDB-lite"/>
    </source>
</evidence>
<dbReference type="Pfam" id="PF00072">
    <property type="entry name" value="Response_reg"/>
    <property type="match status" value="1"/>
</dbReference>
<keyword evidence="8" id="KW-1185">Reference proteome</keyword>
<evidence type="ECO:0000313" key="7">
    <source>
        <dbReference type="EMBL" id="GAP14793.1"/>
    </source>
</evidence>
<evidence type="ECO:0000256" key="4">
    <source>
        <dbReference type="PROSITE-ProRule" id="PRU00169"/>
    </source>
</evidence>
<sequence>MRIMIADSHPEVRAALRLLLEEDSTTWIVVAEAASAIELINRARSANPRVILVDWGLPGMRITPMSTDHQRLDKVMVALKAIAPKAKVMVLSTSPEVKSAALRAGADAFMCKSEPPQQLLAAIKKLEQELAGEGTPPWSKLPNIPIEPNS</sequence>
<evidence type="ECO:0000313" key="8">
    <source>
        <dbReference type="Proteomes" id="UP000055060"/>
    </source>
</evidence>
<name>A0A0S7BGU8_9CHLR</name>
<keyword evidence="4" id="KW-0597">Phosphoprotein</keyword>
<dbReference type="EMBL" id="DF967972">
    <property type="protein sequence ID" value="GAP14793.1"/>
    <property type="molecule type" value="Genomic_DNA"/>
</dbReference>
<keyword evidence="2 7" id="KW-0238">DNA-binding</keyword>
<feature type="domain" description="Response regulatory" evidence="6">
    <location>
        <begin position="2"/>
        <end position="127"/>
    </location>
</feature>
<gene>
    <name evidence="7" type="ORF">LARV_02569</name>
</gene>
<dbReference type="SMART" id="SM00448">
    <property type="entry name" value="REC"/>
    <property type="match status" value="1"/>
</dbReference>
<dbReference type="RefSeq" id="WP_075074021.1">
    <property type="nucleotide sequence ID" value="NZ_DF967972.1"/>
</dbReference>
<dbReference type="AlphaFoldDB" id="A0A0S7BGU8"/>
<organism evidence="7">
    <name type="scientific">Longilinea arvoryzae</name>
    <dbReference type="NCBI Taxonomy" id="360412"/>
    <lineage>
        <taxon>Bacteria</taxon>
        <taxon>Bacillati</taxon>
        <taxon>Chloroflexota</taxon>
        <taxon>Anaerolineae</taxon>
        <taxon>Anaerolineales</taxon>
        <taxon>Anaerolineaceae</taxon>
        <taxon>Longilinea</taxon>
    </lineage>
</organism>
<dbReference type="PANTHER" id="PTHR43214">
    <property type="entry name" value="TWO-COMPONENT RESPONSE REGULATOR"/>
    <property type="match status" value="1"/>
</dbReference>
<feature type="modified residue" description="4-aspartylphosphate" evidence="4">
    <location>
        <position position="54"/>
    </location>
</feature>
<reference evidence="7" key="1">
    <citation type="submission" date="2015-07" db="EMBL/GenBank/DDBJ databases">
        <title>Draft Genome Sequences of Anaerolinea thermolimosa IMO-1, Bellilinea caldifistulae GOMI-1, Leptolinea tardivitalis YMTK-2, Levilinea saccharolytica KIBI-1,Longilinea arvoryzae KOME-1, Previously Described as Members of the Anaerolineaceae (Chloroflexi).</title>
        <authorList>
            <person name="Sekiguchi Y."/>
            <person name="Ohashi A."/>
            <person name="Matsuura N."/>
            <person name="Tourlousse M.D."/>
        </authorList>
    </citation>
    <scope>NUCLEOTIDE SEQUENCE [LARGE SCALE GENOMIC DNA]</scope>
    <source>
        <strain evidence="7">KOME-1</strain>
    </source>
</reference>
<dbReference type="GO" id="GO:0000160">
    <property type="term" value="P:phosphorelay signal transduction system"/>
    <property type="evidence" value="ECO:0007669"/>
    <property type="project" value="InterPro"/>
</dbReference>